<accession>A0ABN0QMB2</accession>
<protein>
    <submittedName>
        <fullName evidence="2">Short-chain type dehydrogenase/reductase</fullName>
    </submittedName>
</protein>
<proteinExistence type="predicted"/>
<gene>
    <name evidence="2" type="ORF">I551_7941</name>
</gene>
<dbReference type="Proteomes" id="UP000020681">
    <property type="component" value="Unassembled WGS sequence"/>
</dbReference>
<sequence length="116" mass="12197">MLELDFVGSIVEPAFAYPFAKQANSIRSVRKPTMGQREARSTRSADIISTPMGQQELASPVGDGMRAMIAMSGTGRNRNPDDIAAAAPSCWAPRQHSSPGRSPVDGGVVAAIRANG</sequence>
<dbReference type="EMBL" id="JAOL01000189">
    <property type="protein sequence ID" value="EUA85750.1"/>
    <property type="molecule type" value="Genomic_DNA"/>
</dbReference>
<evidence type="ECO:0000313" key="2">
    <source>
        <dbReference type="EMBL" id="EUA85750.1"/>
    </source>
</evidence>
<comment type="caution">
    <text evidence="2">The sequence shown here is derived from an EMBL/GenBank/DDBJ whole genome shotgun (WGS) entry which is preliminary data.</text>
</comment>
<evidence type="ECO:0000313" key="3">
    <source>
        <dbReference type="Proteomes" id="UP000020681"/>
    </source>
</evidence>
<evidence type="ECO:0000256" key="1">
    <source>
        <dbReference type="SAM" id="MobiDB-lite"/>
    </source>
</evidence>
<reference evidence="2 3" key="1">
    <citation type="submission" date="2014-01" db="EMBL/GenBank/DDBJ databases">
        <authorList>
            <person name="Dobos K."/>
            <person name="Lenaerts A."/>
            <person name="Ordway D."/>
            <person name="DeGroote M.A."/>
            <person name="Parker T."/>
            <person name="Sizemore C."/>
            <person name="Tallon L.J."/>
            <person name="Sadzewicz L.K."/>
            <person name="Sengamalay N."/>
            <person name="Fraser C.M."/>
            <person name="Hine E."/>
            <person name="Shefchek K.A."/>
            <person name="Das S.P."/>
            <person name="Tettelin H."/>
        </authorList>
    </citation>
    <scope>NUCLEOTIDE SEQUENCE [LARGE SCALE GENOMIC DNA]</scope>
    <source>
        <strain evidence="2 3">Harvey</strain>
    </source>
</reference>
<feature type="region of interest" description="Disordered" evidence="1">
    <location>
        <begin position="28"/>
        <end position="61"/>
    </location>
</feature>
<organism evidence="2 3">
    <name type="scientific">Mycobacterium ulcerans str. Harvey</name>
    <dbReference type="NCBI Taxonomy" id="1299332"/>
    <lineage>
        <taxon>Bacteria</taxon>
        <taxon>Bacillati</taxon>
        <taxon>Actinomycetota</taxon>
        <taxon>Actinomycetes</taxon>
        <taxon>Mycobacteriales</taxon>
        <taxon>Mycobacteriaceae</taxon>
        <taxon>Mycobacterium</taxon>
        <taxon>Mycobacterium ulcerans group</taxon>
    </lineage>
</organism>
<keyword evidence="3" id="KW-1185">Reference proteome</keyword>
<name>A0ABN0QMB2_MYCUL</name>